<dbReference type="AlphaFoldDB" id="A0A8T6QW21"/>
<proteinExistence type="predicted"/>
<reference evidence="1" key="1">
    <citation type="submission" date="2014-11" db="EMBL/GenBank/DDBJ databases">
        <authorList>
            <person name="Malar M.C."/>
            <person name="Sen D."/>
            <person name="Tripathy S."/>
        </authorList>
    </citation>
    <scope>NUCLEOTIDE SEQUENCE</scope>
    <source>
        <strain evidence="1">BDU141951</strain>
    </source>
</reference>
<comment type="caution">
    <text evidence="1">The sequence shown here is derived from an EMBL/GenBank/DDBJ whole genome shotgun (WGS) entry which is preliminary data.</text>
</comment>
<organism evidence="1">
    <name type="scientific">Lyngbya confervoides BDU141951</name>
    <dbReference type="NCBI Taxonomy" id="1574623"/>
    <lineage>
        <taxon>Bacteria</taxon>
        <taxon>Bacillati</taxon>
        <taxon>Cyanobacteriota</taxon>
        <taxon>Cyanophyceae</taxon>
        <taxon>Oscillatoriophycideae</taxon>
        <taxon>Oscillatoriales</taxon>
        <taxon>Microcoleaceae</taxon>
        <taxon>Lyngbya</taxon>
    </lineage>
</organism>
<name>A0A8T6QW21_9CYAN</name>
<accession>A0A8T6QW21</accession>
<reference evidence="1" key="3">
    <citation type="submission" date="2020-02" db="EMBL/GenBank/DDBJ databases">
        <authorList>
            <person name="Sarangi A.N."/>
            <person name="Ghosh S."/>
            <person name="Mukherjee M."/>
            <person name="Tripathy S."/>
        </authorList>
    </citation>
    <scope>NUCLEOTIDE SEQUENCE</scope>
    <source>
        <strain evidence="1">BDU141951</strain>
    </source>
</reference>
<reference evidence="1" key="2">
    <citation type="journal article" date="2015" name="Genome Announc.">
        <title>Draft Genome Sequence of Filamentous Marine Cyanobacterium Lyngbya confervoides Strain BDU141951.</title>
        <authorList>
            <person name="Chandrababunaidu M.M."/>
            <person name="Sen D."/>
            <person name="Tripathy S."/>
        </authorList>
    </citation>
    <scope>NUCLEOTIDE SEQUENCE</scope>
    <source>
        <strain evidence="1">BDU141951</strain>
    </source>
</reference>
<evidence type="ECO:0000313" key="1">
    <source>
        <dbReference type="EMBL" id="NEV69395.1"/>
    </source>
</evidence>
<sequence length="57" mass="6412">MTESVNCEKLAGVLNRASAQGKHQFCKMLWGNQSESIQSQLLPYLTEQAQDALKEEE</sequence>
<dbReference type="EMBL" id="JTHE02000003">
    <property type="protein sequence ID" value="NEV69395.1"/>
    <property type="molecule type" value="Genomic_DNA"/>
</dbReference>
<gene>
    <name evidence="1" type="ORF">QQ91_020060</name>
</gene>
<protein>
    <submittedName>
        <fullName evidence="1">Uncharacterized protein</fullName>
    </submittedName>
</protein>